<dbReference type="PROSITE" id="PS00491">
    <property type="entry name" value="PROLINE_PEPTIDASE"/>
    <property type="match status" value="1"/>
</dbReference>
<dbReference type="GO" id="GO:0004177">
    <property type="term" value="F:aminopeptidase activity"/>
    <property type="evidence" value="ECO:0007669"/>
    <property type="project" value="UniProtKB-KW"/>
</dbReference>
<sequence length="368" mass="41377">MSFWPPDKKERDDSIFAERLLRLYKLLEEKEIEALLVSKGENIRYLSGFTGGSDARLLISPGEKYILTDSRYQEQAERECPDWQLREEKPPGLKQLAELSQAYKRIGVEAHAISYSFFMELQQSLKSDLQPVSQLVEGLRQVKDETELKLIRESARIADTVFSDICLKLKPGISERDIASEIVYLLRQKGCDKESFDVIVVSAENAALPHGQPGNRRLASGDMVTLDFGGFYEGYTADMSRTIAISKASARLQELYQALLLAQEKGITMVRAGQSCREIDRAVREKLKAFGLDPYFIHGTGHGLGLEIHEQPRLSPLSEAVLEENMVVTIEPGIYIAGWGGLRIEDSVIVKDSYGEVITRSDKKLLVF</sequence>
<evidence type="ECO:0000313" key="6">
    <source>
        <dbReference type="Proteomes" id="UP000263273"/>
    </source>
</evidence>
<dbReference type="InterPro" id="IPR001131">
    <property type="entry name" value="Peptidase_M24B_aminopep-P_CS"/>
</dbReference>
<evidence type="ECO:0000256" key="2">
    <source>
        <dbReference type="ARBA" id="ARBA00022801"/>
    </source>
</evidence>
<evidence type="ECO:0000313" key="5">
    <source>
        <dbReference type="EMBL" id="HBK53279.1"/>
    </source>
</evidence>
<dbReference type="InterPro" id="IPR036005">
    <property type="entry name" value="Creatinase/aminopeptidase-like"/>
</dbReference>
<keyword evidence="1" id="KW-0479">Metal-binding</keyword>
<keyword evidence="5" id="KW-0645">Protease</keyword>
<evidence type="ECO:0000259" key="4">
    <source>
        <dbReference type="Pfam" id="PF01321"/>
    </source>
</evidence>
<reference evidence="5 6" key="1">
    <citation type="journal article" date="2018" name="Nat. Biotechnol.">
        <title>A standardized bacterial taxonomy based on genome phylogeny substantially revises the tree of life.</title>
        <authorList>
            <person name="Parks D.H."/>
            <person name="Chuvochina M."/>
            <person name="Waite D.W."/>
            <person name="Rinke C."/>
            <person name="Skarshewski A."/>
            <person name="Chaumeil P.A."/>
            <person name="Hugenholtz P."/>
        </authorList>
    </citation>
    <scope>NUCLEOTIDE SEQUENCE [LARGE SCALE GENOMIC DNA]</scope>
    <source>
        <strain evidence="5">UBA10948</strain>
    </source>
</reference>
<organism evidence="5 6">
    <name type="scientific">Syntrophomonas wolfei</name>
    <dbReference type="NCBI Taxonomy" id="863"/>
    <lineage>
        <taxon>Bacteria</taxon>
        <taxon>Bacillati</taxon>
        <taxon>Bacillota</taxon>
        <taxon>Clostridia</taxon>
        <taxon>Eubacteriales</taxon>
        <taxon>Syntrophomonadaceae</taxon>
        <taxon>Syntrophomonas</taxon>
    </lineage>
</organism>
<dbReference type="Gene3D" id="3.40.350.10">
    <property type="entry name" value="Creatinase/prolidase N-terminal domain"/>
    <property type="match status" value="1"/>
</dbReference>
<dbReference type="EMBL" id="DNZF01000109">
    <property type="protein sequence ID" value="HBK53279.1"/>
    <property type="molecule type" value="Genomic_DNA"/>
</dbReference>
<dbReference type="Pfam" id="PF00557">
    <property type="entry name" value="Peptidase_M24"/>
    <property type="match status" value="1"/>
</dbReference>
<dbReference type="InterPro" id="IPR000587">
    <property type="entry name" value="Creatinase_N"/>
</dbReference>
<keyword evidence="2" id="KW-0378">Hydrolase</keyword>
<dbReference type="InterPro" id="IPR001714">
    <property type="entry name" value="Pept_M24_MAP"/>
</dbReference>
<evidence type="ECO:0000256" key="1">
    <source>
        <dbReference type="ARBA" id="ARBA00022723"/>
    </source>
</evidence>
<dbReference type="InterPro" id="IPR050659">
    <property type="entry name" value="Peptidase_M24B"/>
</dbReference>
<dbReference type="STRING" id="378794.GCA_001570625_02385"/>
<dbReference type="Gene3D" id="3.90.230.10">
    <property type="entry name" value="Creatinase/methionine aminopeptidase superfamily"/>
    <property type="match status" value="1"/>
</dbReference>
<dbReference type="CDD" id="cd01092">
    <property type="entry name" value="APP-like"/>
    <property type="match status" value="1"/>
</dbReference>
<dbReference type="GO" id="GO:0008235">
    <property type="term" value="F:metalloexopeptidase activity"/>
    <property type="evidence" value="ECO:0007669"/>
    <property type="project" value="UniProtKB-ARBA"/>
</dbReference>
<dbReference type="PRINTS" id="PR00599">
    <property type="entry name" value="MAPEPTIDASE"/>
</dbReference>
<dbReference type="Proteomes" id="UP000263273">
    <property type="component" value="Unassembled WGS sequence"/>
</dbReference>
<gene>
    <name evidence="5" type="ORF">DDZ44_05015</name>
</gene>
<protein>
    <submittedName>
        <fullName evidence="5">Aminopeptidase P family protein</fullName>
    </submittedName>
</protein>
<dbReference type="InterPro" id="IPR029149">
    <property type="entry name" value="Creatin/AminoP/Spt16_N"/>
</dbReference>
<dbReference type="Pfam" id="PF01321">
    <property type="entry name" value="Creatinase_N"/>
    <property type="match status" value="1"/>
</dbReference>
<feature type="domain" description="Creatinase N-terminal" evidence="4">
    <location>
        <begin position="19"/>
        <end position="142"/>
    </location>
</feature>
<dbReference type="AlphaFoldDB" id="A0A354YVQ8"/>
<dbReference type="RefSeq" id="WP_061214806.1">
    <property type="nucleotide sequence ID" value="NZ_DCDX01000139.1"/>
</dbReference>
<proteinExistence type="predicted"/>
<dbReference type="SUPFAM" id="SSF53092">
    <property type="entry name" value="Creatinase/prolidase N-terminal domain"/>
    <property type="match status" value="1"/>
</dbReference>
<evidence type="ECO:0000259" key="3">
    <source>
        <dbReference type="Pfam" id="PF00557"/>
    </source>
</evidence>
<dbReference type="InterPro" id="IPR000994">
    <property type="entry name" value="Pept_M24"/>
</dbReference>
<dbReference type="GO" id="GO:0046872">
    <property type="term" value="F:metal ion binding"/>
    <property type="evidence" value="ECO:0007669"/>
    <property type="project" value="UniProtKB-KW"/>
</dbReference>
<comment type="caution">
    <text evidence="5">The sequence shown here is derived from an EMBL/GenBank/DDBJ whole genome shotgun (WGS) entry which is preliminary data.</text>
</comment>
<name>A0A354YVQ8_9FIRM</name>
<dbReference type="PANTHER" id="PTHR46112">
    <property type="entry name" value="AMINOPEPTIDASE"/>
    <property type="match status" value="1"/>
</dbReference>
<keyword evidence="5" id="KW-0031">Aminopeptidase</keyword>
<dbReference type="SUPFAM" id="SSF55920">
    <property type="entry name" value="Creatinase/aminopeptidase"/>
    <property type="match status" value="1"/>
</dbReference>
<accession>A0A354YVQ8</accession>
<dbReference type="PANTHER" id="PTHR46112:SF3">
    <property type="entry name" value="AMINOPEPTIDASE YPDF"/>
    <property type="match status" value="1"/>
</dbReference>
<feature type="domain" description="Peptidase M24" evidence="3">
    <location>
        <begin position="150"/>
        <end position="351"/>
    </location>
</feature>